<feature type="transmembrane region" description="Helical" evidence="1">
    <location>
        <begin position="43"/>
        <end position="60"/>
    </location>
</feature>
<feature type="transmembrane region" description="Helical" evidence="1">
    <location>
        <begin position="80"/>
        <end position="99"/>
    </location>
</feature>
<feature type="transmembrane region" description="Helical" evidence="1">
    <location>
        <begin position="134"/>
        <end position="153"/>
    </location>
</feature>
<keyword evidence="1" id="KW-1133">Transmembrane helix</keyword>
<evidence type="ECO:0000313" key="3">
    <source>
        <dbReference type="Proteomes" id="UP001168380"/>
    </source>
</evidence>
<sequence length="213" mass="23225">MYLLSGFTGGITAIWPRQTASGKVAPLFSHPCLPYMPLPEFNFAQAVGLVSFALGIACFYQRDDRKLKLIMVAMNLNHAFHFALLGAFTAVASSVLSLLRTSLALHTSSRQVAYGFIALTLGWGLYLAETWYDLLPVVGSCIGTYTVFCLKGIPMRIGFLLGALCWLGNNIVVGSIGLTLLETTLIAVNLNTIYRLYRERKAAPLMQPPCPTA</sequence>
<reference evidence="2" key="1">
    <citation type="submission" date="2023-07" db="EMBL/GenBank/DDBJ databases">
        <title>Gilvimarinus algae sp. nov., isolated from the surface of Kelp.</title>
        <authorList>
            <person name="Sun Y.Y."/>
            <person name="Gong Y."/>
            <person name="Du Z.J."/>
        </authorList>
    </citation>
    <scope>NUCLEOTIDE SEQUENCE</scope>
    <source>
        <strain evidence="2">SDUM040014</strain>
    </source>
</reference>
<proteinExistence type="predicted"/>
<evidence type="ECO:0000256" key="1">
    <source>
        <dbReference type="SAM" id="Phobius"/>
    </source>
</evidence>
<dbReference type="InterPro" id="IPR019629">
    <property type="entry name" value="Uncharacterised_HI1736/YgjV"/>
</dbReference>
<comment type="caution">
    <text evidence="2">The sequence shown here is derived from an EMBL/GenBank/DDBJ whole genome shotgun (WGS) entry which is preliminary data.</text>
</comment>
<name>A0ABT8TJX1_9GAMM</name>
<accession>A0ABT8TJX1</accession>
<organism evidence="2 3">
    <name type="scientific">Gilvimarinus algae</name>
    <dbReference type="NCBI Taxonomy" id="3058037"/>
    <lineage>
        <taxon>Bacteria</taxon>
        <taxon>Pseudomonadati</taxon>
        <taxon>Pseudomonadota</taxon>
        <taxon>Gammaproteobacteria</taxon>
        <taxon>Cellvibrionales</taxon>
        <taxon>Cellvibrionaceae</taxon>
        <taxon>Gilvimarinus</taxon>
    </lineage>
</organism>
<dbReference type="RefSeq" id="WP_302714588.1">
    <property type="nucleotide sequence ID" value="NZ_JAULRT010000062.1"/>
</dbReference>
<keyword evidence="3" id="KW-1185">Reference proteome</keyword>
<keyword evidence="1" id="KW-0472">Membrane</keyword>
<keyword evidence="1" id="KW-0812">Transmembrane</keyword>
<gene>
    <name evidence="2" type="ORF">QWI16_15885</name>
</gene>
<feature type="transmembrane region" description="Helical" evidence="1">
    <location>
        <begin position="159"/>
        <end position="190"/>
    </location>
</feature>
<dbReference type="Pfam" id="PF10688">
    <property type="entry name" value="Imp-YgjV"/>
    <property type="match status" value="1"/>
</dbReference>
<feature type="transmembrane region" description="Helical" evidence="1">
    <location>
        <begin position="111"/>
        <end position="127"/>
    </location>
</feature>
<evidence type="ECO:0000313" key="2">
    <source>
        <dbReference type="EMBL" id="MDO3383663.1"/>
    </source>
</evidence>
<dbReference type="Proteomes" id="UP001168380">
    <property type="component" value="Unassembled WGS sequence"/>
</dbReference>
<protein>
    <submittedName>
        <fullName evidence="2">YgjV family protein</fullName>
    </submittedName>
</protein>
<dbReference type="EMBL" id="JAULRT010000062">
    <property type="protein sequence ID" value="MDO3383663.1"/>
    <property type="molecule type" value="Genomic_DNA"/>
</dbReference>